<dbReference type="Gene3D" id="3.30.70.920">
    <property type="match status" value="1"/>
</dbReference>
<evidence type="ECO:0000313" key="5">
    <source>
        <dbReference type="EMBL" id="TXB67858.1"/>
    </source>
</evidence>
<dbReference type="Pfam" id="PF13412">
    <property type="entry name" value="HTH_24"/>
    <property type="match status" value="1"/>
</dbReference>
<gene>
    <name evidence="5" type="ORF">FQV27_14775</name>
</gene>
<accession>A0A5C6RZN0</accession>
<dbReference type="GO" id="GO:0005829">
    <property type="term" value="C:cytosol"/>
    <property type="evidence" value="ECO:0007669"/>
    <property type="project" value="TreeGrafter"/>
</dbReference>
<keyword evidence="6" id="KW-1185">Reference proteome</keyword>
<dbReference type="GO" id="GO:0043565">
    <property type="term" value="F:sequence-specific DNA binding"/>
    <property type="evidence" value="ECO:0007669"/>
    <property type="project" value="InterPro"/>
</dbReference>
<protein>
    <submittedName>
        <fullName evidence="5">Lrp/AsnC family transcriptional regulator</fullName>
    </submittedName>
</protein>
<reference evidence="5 6" key="1">
    <citation type="submission" date="2019-08" db="EMBL/GenBank/DDBJ databases">
        <authorList>
            <person name="Ye J."/>
        </authorList>
    </citation>
    <scope>NUCLEOTIDE SEQUENCE [LARGE SCALE GENOMIC DNA]</scope>
    <source>
        <strain evidence="5 6">TK008</strain>
    </source>
</reference>
<dbReference type="InterPro" id="IPR019888">
    <property type="entry name" value="Tscrpt_reg_AsnC-like"/>
</dbReference>
<dbReference type="Pfam" id="PF01037">
    <property type="entry name" value="AsnC_trans_reg"/>
    <property type="match status" value="1"/>
</dbReference>
<dbReference type="InterPro" id="IPR019887">
    <property type="entry name" value="Tscrpt_reg_AsnC/Lrp_C"/>
</dbReference>
<comment type="caution">
    <text evidence="5">The sequence shown here is derived from an EMBL/GenBank/DDBJ whole genome shotgun (WGS) entry which is preliminary data.</text>
</comment>
<dbReference type="EMBL" id="VOPL01000006">
    <property type="protein sequence ID" value="TXB67858.1"/>
    <property type="molecule type" value="Genomic_DNA"/>
</dbReference>
<feature type="domain" description="HTH asnC-type" evidence="4">
    <location>
        <begin position="12"/>
        <end position="72"/>
    </location>
</feature>
<dbReference type="PANTHER" id="PTHR30154:SF46">
    <property type="entry name" value="TRANSCRIPTIONAL REGULATORY PROTEIN"/>
    <property type="match status" value="1"/>
</dbReference>
<evidence type="ECO:0000256" key="3">
    <source>
        <dbReference type="ARBA" id="ARBA00023163"/>
    </source>
</evidence>
<organism evidence="5 6">
    <name type="scientific">Paracoccus aurantiacus</name>
    <dbReference type="NCBI Taxonomy" id="2599412"/>
    <lineage>
        <taxon>Bacteria</taxon>
        <taxon>Pseudomonadati</taxon>
        <taxon>Pseudomonadota</taxon>
        <taxon>Alphaproteobacteria</taxon>
        <taxon>Rhodobacterales</taxon>
        <taxon>Paracoccaceae</taxon>
        <taxon>Paracoccus</taxon>
    </lineage>
</organism>
<dbReference type="InterPro" id="IPR011008">
    <property type="entry name" value="Dimeric_a/b-barrel"/>
</dbReference>
<dbReference type="PANTHER" id="PTHR30154">
    <property type="entry name" value="LEUCINE-RESPONSIVE REGULATORY PROTEIN"/>
    <property type="match status" value="1"/>
</dbReference>
<proteinExistence type="predicted"/>
<dbReference type="Proteomes" id="UP000321562">
    <property type="component" value="Unassembled WGS sequence"/>
</dbReference>
<keyword evidence="1" id="KW-0805">Transcription regulation</keyword>
<keyword evidence="3" id="KW-0804">Transcription</keyword>
<evidence type="ECO:0000259" key="4">
    <source>
        <dbReference type="PROSITE" id="PS50956"/>
    </source>
</evidence>
<dbReference type="SUPFAM" id="SSF54909">
    <property type="entry name" value="Dimeric alpha+beta barrel"/>
    <property type="match status" value="1"/>
</dbReference>
<evidence type="ECO:0000256" key="2">
    <source>
        <dbReference type="ARBA" id="ARBA00023125"/>
    </source>
</evidence>
<keyword evidence="2" id="KW-0238">DNA-binding</keyword>
<dbReference type="InterPro" id="IPR036388">
    <property type="entry name" value="WH-like_DNA-bd_sf"/>
</dbReference>
<dbReference type="SUPFAM" id="SSF46785">
    <property type="entry name" value="Winged helix' DNA-binding domain"/>
    <property type="match status" value="1"/>
</dbReference>
<dbReference type="InterPro" id="IPR036390">
    <property type="entry name" value="WH_DNA-bd_sf"/>
</dbReference>
<dbReference type="Gene3D" id="1.10.10.10">
    <property type="entry name" value="Winged helix-like DNA-binding domain superfamily/Winged helix DNA-binding domain"/>
    <property type="match status" value="1"/>
</dbReference>
<dbReference type="OrthoDB" id="9803143at2"/>
<dbReference type="PROSITE" id="PS50956">
    <property type="entry name" value="HTH_ASNC_2"/>
    <property type="match status" value="1"/>
</dbReference>
<evidence type="ECO:0000313" key="6">
    <source>
        <dbReference type="Proteomes" id="UP000321562"/>
    </source>
</evidence>
<dbReference type="GO" id="GO:0043200">
    <property type="term" value="P:response to amino acid"/>
    <property type="evidence" value="ECO:0007669"/>
    <property type="project" value="TreeGrafter"/>
</dbReference>
<dbReference type="RefSeq" id="WP_147099963.1">
    <property type="nucleotide sequence ID" value="NZ_JBHUFH010000001.1"/>
</dbReference>
<dbReference type="InterPro" id="IPR000485">
    <property type="entry name" value="AsnC-type_HTH_dom"/>
</dbReference>
<sequence length="160" mass="17181">MSGEKMDDNTHDGFDRAILAALQRDGALTNAQLSEIVHLSPSQCSRRRAALEKSGAIRGYTARLDGGALGFGIRAFARVNLRSHGAAGDKDFASFAAAQPEVRAAHSVSGDADYVLELQVRDLDALADFIHDRLLQHSQVTQVRSEIVLKSAKEDGGLPI</sequence>
<evidence type="ECO:0000256" key="1">
    <source>
        <dbReference type="ARBA" id="ARBA00023015"/>
    </source>
</evidence>
<name>A0A5C6RZN0_9RHOB</name>
<dbReference type="AlphaFoldDB" id="A0A5C6RZN0"/>
<dbReference type="PRINTS" id="PR00033">
    <property type="entry name" value="HTHASNC"/>
</dbReference>
<dbReference type="SMART" id="SM00344">
    <property type="entry name" value="HTH_ASNC"/>
    <property type="match status" value="1"/>
</dbReference>